<protein>
    <submittedName>
        <fullName evidence="3">Capsid protein</fullName>
    </submittedName>
</protein>
<proteinExistence type="predicted"/>
<keyword evidence="1" id="KW-0167">Capsid protein</keyword>
<organism evidence="3">
    <name type="scientific">Siphoviridae sp. ctG7D9</name>
    <dbReference type="NCBI Taxonomy" id="2826218"/>
    <lineage>
        <taxon>Viruses</taxon>
        <taxon>Duplodnaviria</taxon>
        <taxon>Heunggongvirae</taxon>
        <taxon>Uroviricota</taxon>
        <taxon>Caudoviricetes</taxon>
    </lineage>
</organism>
<keyword evidence="1" id="KW-0946">Virion</keyword>
<dbReference type="InterPro" id="IPR005564">
    <property type="entry name" value="Major_capsid_GpE"/>
</dbReference>
<evidence type="ECO:0000256" key="2">
    <source>
        <dbReference type="ARBA" id="ARBA00023200"/>
    </source>
</evidence>
<accession>A0A8S5MCV2</accession>
<dbReference type="Gene3D" id="3.30.1930.10">
    <property type="entry name" value="capsid protein of prophage domain"/>
    <property type="match status" value="1"/>
</dbReference>
<dbReference type="EMBL" id="BK014872">
    <property type="protein sequence ID" value="DAD79771.1"/>
    <property type="molecule type" value="Genomic_DNA"/>
</dbReference>
<keyword evidence="2" id="KW-1035">Host cytoplasm</keyword>
<dbReference type="Pfam" id="PF03864">
    <property type="entry name" value="Phage_cap_E"/>
    <property type="match status" value="1"/>
</dbReference>
<dbReference type="Gene3D" id="3.15.30.10">
    <property type="entry name" value="putative capsid protein of prophage domain like"/>
    <property type="match status" value="1"/>
</dbReference>
<dbReference type="GO" id="GO:0019028">
    <property type="term" value="C:viral capsid"/>
    <property type="evidence" value="ECO:0007669"/>
    <property type="project" value="UniProtKB-KW"/>
</dbReference>
<reference evidence="3" key="1">
    <citation type="journal article" date="2021" name="Proc. Natl. Acad. Sci. U.S.A.">
        <title>A Catalog of Tens of Thousands of Viruses from Human Metagenomes Reveals Hidden Associations with Chronic Diseases.</title>
        <authorList>
            <person name="Tisza M.J."/>
            <person name="Buck C.B."/>
        </authorList>
    </citation>
    <scope>NUCLEOTIDE SEQUENCE</scope>
    <source>
        <strain evidence="3">CtG7D9</strain>
    </source>
</reference>
<evidence type="ECO:0000313" key="3">
    <source>
        <dbReference type="EMBL" id="DAD79771.1"/>
    </source>
</evidence>
<sequence length="372" mass="41224">MATVKNLFDYINSKDIAAYVTEKPENKIPYFAETLFPAKKQLGTDISWLKGANGLPVAIQPSEYDVKARLREKTGFEGVATEMAFFREATRIGEKDRQQLNLLLNNPESQMAMPIIRNIFDEVARLVEGVRVQGEYMRCQLLTSGKINVKSADGRAFYTYDYGQQNVFKCKKGNAAWGKDNAKADPVRDIIAWCDYMEVLRGLRPTRLVMNRNTFLDMVHCPALHGMMYPDDSAKNYYVSDAKAKSFIEEVTGCSIFVYAKKITTLSHDTGLATGDVVNLIPDGKVVILPPRASLGSTWYGTTPEESDLMTGSDAQVSIVNNGTAITTYKETHPVQVVTVVSSVMIPSFETIDDCAVADVTQVSTTDASEIK</sequence>
<name>A0A8S5MCV2_9CAUD</name>
<evidence type="ECO:0000256" key="1">
    <source>
        <dbReference type="ARBA" id="ARBA00022561"/>
    </source>
</evidence>